<evidence type="ECO:0000256" key="6">
    <source>
        <dbReference type="ARBA" id="ARBA00023098"/>
    </source>
</evidence>
<dbReference type="HOGENOM" id="CLU_347322_0_0_1"/>
<dbReference type="InterPro" id="IPR014020">
    <property type="entry name" value="Tensin_C2-dom"/>
</dbReference>
<dbReference type="PANTHER" id="PTHR12305">
    <property type="entry name" value="PHOSPHATASE WITH HOMOLOGY TO TENSIN"/>
    <property type="match status" value="1"/>
</dbReference>
<dbReference type="InterPro" id="IPR011993">
    <property type="entry name" value="PH-like_dom_sf"/>
</dbReference>
<evidence type="ECO:0000259" key="10">
    <source>
        <dbReference type="PROSITE" id="PS51181"/>
    </source>
</evidence>
<dbReference type="GO" id="GO:0005829">
    <property type="term" value="C:cytosol"/>
    <property type="evidence" value="ECO:0007669"/>
    <property type="project" value="TreeGrafter"/>
</dbReference>
<evidence type="ECO:0000259" key="8">
    <source>
        <dbReference type="PROSITE" id="PS50003"/>
    </source>
</evidence>
<dbReference type="Gene3D" id="2.60.40.1110">
    <property type="match status" value="1"/>
</dbReference>
<dbReference type="PANTHER" id="PTHR12305:SF60">
    <property type="entry name" value="PHOSPHATIDYLINOSITOL 3,4,5-TRISPHOSPHATE 3-PHOSPHATASE TPTE2-RELATED"/>
    <property type="match status" value="1"/>
</dbReference>
<dbReference type="SUPFAM" id="SSF52799">
    <property type="entry name" value="(Phosphotyrosine protein) phosphatases II"/>
    <property type="match status" value="1"/>
</dbReference>
<sequence length="813" mass="86021">MSGTVEKEGKLRWSSRWLVLQAGRLVVLRLPTSAVPLHVLPLDDNVRVTVGRGAREGSSFTVVTRQRGHTFRTVDADGAEAWASALREECVHRSVRRSGAASEASVYGLAPTVEPRAEGGSLCDAFAAMRQIESPLGDWPGERETTASDETLNDFEMAVGRTDAGEDGAAAQRCATAGALTVSTGGSAGERAEEAVLAGACGEAGGGGGGGTGAEGSGVSGGGDGGAEEVNAPGGGGASEELQEILQEELQEILQGFEDGDEVLPLLPGLAQEGVEEGVEEGDEGGGQGGDEAAGTTSSAGRSAAAAVPAVPAAPNALGLLLAARAAFQHSVLRAAAPPPPKSPAAPLSVKQHQLASAVSETVAELSGFPRRASALPPHVLTRVSELGALSAVLPLPKSLGSLVEEATEWELSKGRGAVGNAKHARASTGVTGALRTLVSKEKRRFAQDGFNLDLSYITPRVIAMGFPSEGTEAAYRNPMSQVVSFLERRHREHYLVYNLCSERSYDPKHFGNRVKIFPFDDHNPPPLRMMPQLCASVAAWHDEHPDNVAVVHCKAGKGRTGTMISAALLHRGDFRSADDALAFYGFARTNNCEGVTIASQRLYVHYYARLCREPAACERLLDRQAACRLVRVRLVTLPIGVSEKRPALCIKVTQHVPKTAAWRSEAGAVGWVPASELALADGDSEGPPPPPKWRSSDAPMAPLVFSSAGKLIGTRPDVPVVDVNTKSCPLLLSSDVRVEVSHRASGQMHDDKLFSFWFNAAMLSKPRLVLSKWQLDGGAGKDAHHKRYNPHFRVELDFAPARLLDRMFAQPT</sequence>
<feature type="compositionally biased region" description="Gly residues" evidence="7">
    <location>
        <begin position="206"/>
        <end position="225"/>
    </location>
</feature>
<dbReference type="Pfam" id="PF00169">
    <property type="entry name" value="PH"/>
    <property type="match status" value="1"/>
</dbReference>
<keyword evidence="5" id="KW-0904">Protein phosphatase</keyword>
<dbReference type="Pfam" id="PF22784">
    <property type="entry name" value="PTP-SAK"/>
    <property type="match status" value="1"/>
</dbReference>
<evidence type="ECO:0000256" key="7">
    <source>
        <dbReference type="SAM" id="MobiDB-lite"/>
    </source>
</evidence>
<evidence type="ECO:0000259" key="9">
    <source>
        <dbReference type="PROSITE" id="PS50056"/>
    </source>
</evidence>
<name>A0A0D3IPK8_EMIH1</name>
<keyword evidence="13" id="KW-1185">Reference proteome</keyword>
<evidence type="ECO:0000313" key="13">
    <source>
        <dbReference type="Proteomes" id="UP000013827"/>
    </source>
</evidence>
<organism evidence="12 13">
    <name type="scientific">Emiliania huxleyi (strain CCMP1516)</name>
    <dbReference type="NCBI Taxonomy" id="280463"/>
    <lineage>
        <taxon>Eukaryota</taxon>
        <taxon>Haptista</taxon>
        <taxon>Haptophyta</taxon>
        <taxon>Prymnesiophyceae</taxon>
        <taxon>Isochrysidales</taxon>
        <taxon>Noelaerhabdaceae</taxon>
        <taxon>Emiliania</taxon>
    </lineage>
</organism>
<dbReference type="InterPro" id="IPR051281">
    <property type="entry name" value="Dual-spec_lipid-protein_phosph"/>
</dbReference>
<dbReference type="InterPro" id="IPR016130">
    <property type="entry name" value="Tyr_Pase_AS"/>
</dbReference>
<evidence type="ECO:0000256" key="4">
    <source>
        <dbReference type="ARBA" id="ARBA00022801"/>
    </source>
</evidence>
<dbReference type="GO" id="GO:0006629">
    <property type="term" value="P:lipid metabolic process"/>
    <property type="evidence" value="ECO:0007669"/>
    <property type="project" value="UniProtKB-KW"/>
</dbReference>
<dbReference type="Gene3D" id="2.30.29.30">
    <property type="entry name" value="Pleckstrin-homology domain (PH domain)/Phosphotyrosine-binding domain (PTB)"/>
    <property type="match status" value="1"/>
</dbReference>
<dbReference type="Proteomes" id="UP000013827">
    <property type="component" value="Unassembled WGS sequence"/>
</dbReference>
<evidence type="ECO:0000256" key="3">
    <source>
        <dbReference type="ARBA" id="ARBA00022490"/>
    </source>
</evidence>
<proteinExistence type="inferred from homology"/>
<evidence type="ECO:0000313" key="12">
    <source>
        <dbReference type="EnsemblProtists" id="EOD13193"/>
    </source>
</evidence>
<protein>
    <recommendedName>
        <fullName evidence="14">Phosphatidylinositol-3,4,5-trisphosphate 3-phosphatase</fullName>
    </recommendedName>
</protein>
<feature type="region of interest" description="Disordered" evidence="7">
    <location>
        <begin position="206"/>
        <end position="239"/>
    </location>
</feature>
<feature type="domain" description="PH" evidence="8">
    <location>
        <begin position="1"/>
        <end position="91"/>
    </location>
</feature>
<dbReference type="SUPFAM" id="SSF49562">
    <property type="entry name" value="C2 domain (Calcium/lipid-binding domain, CaLB)"/>
    <property type="match status" value="1"/>
</dbReference>
<dbReference type="Pfam" id="PF10409">
    <property type="entry name" value="PTEN_C2"/>
    <property type="match status" value="1"/>
</dbReference>
<dbReference type="InterPro" id="IPR057023">
    <property type="entry name" value="PTP-SAK"/>
</dbReference>
<reference evidence="13" key="1">
    <citation type="journal article" date="2013" name="Nature">
        <title>Pan genome of the phytoplankton Emiliania underpins its global distribution.</title>
        <authorList>
            <person name="Read B.A."/>
            <person name="Kegel J."/>
            <person name="Klute M.J."/>
            <person name="Kuo A."/>
            <person name="Lefebvre S.C."/>
            <person name="Maumus F."/>
            <person name="Mayer C."/>
            <person name="Miller J."/>
            <person name="Monier A."/>
            <person name="Salamov A."/>
            <person name="Young J."/>
            <person name="Aguilar M."/>
            <person name="Claverie J.M."/>
            <person name="Frickenhaus S."/>
            <person name="Gonzalez K."/>
            <person name="Herman E.K."/>
            <person name="Lin Y.C."/>
            <person name="Napier J."/>
            <person name="Ogata H."/>
            <person name="Sarno A.F."/>
            <person name="Shmutz J."/>
            <person name="Schroeder D."/>
            <person name="de Vargas C."/>
            <person name="Verret F."/>
            <person name="von Dassow P."/>
            <person name="Valentin K."/>
            <person name="Van de Peer Y."/>
            <person name="Wheeler G."/>
            <person name="Dacks J.B."/>
            <person name="Delwiche C.F."/>
            <person name="Dyhrman S.T."/>
            <person name="Glockner G."/>
            <person name="John U."/>
            <person name="Richards T."/>
            <person name="Worden A.Z."/>
            <person name="Zhang X."/>
            <person name="Grigoriev I.V."/>
            <person name="Allen A.E."/>
            <person name="Bidle K."/>
            <person name="Borodovsky M."/>
            <person name="Bowler C."/>
            <person name="Brownlee C."/>
            <person name="Cock J.M."/>
            <person name="Elias M."/>
            <person name="Gladyshev V.N."/>
            <person name="Groth M."/>
            <person name="Guda C."/>
            <person name="Hadaegh A."/>
            <person name="Iglesias-Rodriguez M.D."/>
            <person name="Jenkins J."/>
            <person name="Jones B.M."/>
            <person name="Lawson T."/>
            <person name="Leese F."/>
            <person name="Lindquist E."/>
            <person name="Lobanov A."/>
            <person name="Lomsadze A."/>
            <person name="Malik S.B."/>
            <person name="Marsh M.E."/>
            <person name="Mackinder L."/>
            <person name="Mock T."/>
            <person name="Mueller-Roeber B."/>
            <person name="Pagarete A."/>
            <person name="Parker M."/>
            <person name="Probert I."/>
            <person name="Quesneville H."/>
            <person name="Raines C."/>
            <person name="Rensing S.A."/>
            <person name="Riano-Pachon D.M."/>
            <person name="Richier S."/>
            <person name="Rokitta S."/>
            <person name="Shiraiwa Y."/>
            <person name="Soanes D.M."/>
            <person name="van der Giezen M."/>
            <person name="Wahlund T.M."/>
            <person name="Williams B."/>
            <person name="Wilson W."/>
            <person name="Wolfe G."/>
            <person name="Wurch L.L."/>
        </authorList>
    </citation>
    <scope>NUCLEOTIDE SEQUENCE</scope>
</reference>
<feature type="domain" description="Tyrosine specific protein phosphatases" evidence="9">
    <location>
        <begin position="551"/>
        <end position="603"/>
    </location>
</feature>
<dbReference type="CDD" id="cd00821">
    <property type="entry name" value="PH"/>
    <property type="match status" value="1"/>
</dbReference>
<feature type="domain" description="C2 tensin-type" evidence="11">
    <location>
        <begin position="625"/>
        <end position="802"/>
    </location>
</feature>
<dbReference type="InterPro" id="IPR029023">
    <property type="entry name" value="Tensin_phosphatase"/>
</dbReference>
<dbReference type="PROSITE" id="PS50003">
    <property type="entry name" value="PH_DOMAIN"/>
    <property type="match status" value="1"/>
</dbReference>
<dbReference type="GO" id="GO:0004721">
    <property type="term" value="F:phosphoprotein phosphatase activity"/>
    <property type="evidence" value="ECO:0007669"/>
    <property type="project" value="UniProtKB-KW"/>
</dbReference>
<feature type="compositionally biased region" description="Acidic residues" evidence="7">
    <location>
        <begin position="275"/>
        <end position="284"/>
    </location>
</feature>
<dbReference type="EnsemblProtists" id="EOD13193">
    <property type="protein sequence ID" value="EOD13193"/>
    <property type="gene ID" value="EMIHUDRAFT_437207"/>
</dbReference>
<comment type="subcellular location">
    <subcellularLocation>
        <location evidence="1">Cytoplasm</location>
    </subcellularLocation>
</comment>
<keyword evidence="4" id="KW-0378">Hydrolase</keyword>
<dbReference type="RefSeq" id="XP_005765622.1">
    <property type="nucleotide sequence ID" value="XM_005765565.1"/>
</dbReference>
<dbReference type="SMART" id="SM00233">
    <property type="entry name" value="PH"/>
    <property type="match status" value="1"/>
</dbReference>
<dbReference type="InterPro" id="IPR000387">
    <property type="entry name" value="Tyr_Pase_dom"/>
</dbReference>
<dbReference type="InterPro" id="IPR001849">
    <property type="entry name" value="PH_domain"/>
</dbReference>
<feature type="region of interest" description="Disordered" evidence="7">
    <location>
        <begin position="275"/>
        <end position="301"/>
    </location>
</feature>
<dbReference type="InterPro" id="IPR029021">
    <property type="entry name" value="Prot-tyrosine_phosphatase-like"/>
</dbReference>
<dbReference type="SUPFAM" id="SSF50729">
    <property type="entry name" value="PH domain-like"/>
    <property type="match status" value="1"/>
</dbReference>
<dbReference type="SMART" id="SM01326">
    <property type="entry name" value="PTEN_C2"/>
    <property type="match status" value="1"/>
</dbReference>
<dbReference type="STRING" id="2903.R1BSU0"/>
<dbReference type="PROSITE" id="PS50056">
    <property type="entry name" value="TYR_PHOSPHATASE_2"/>
    <property type="match status" value="1"/>
</dbReference>
<dbReference type="KEGG" id="ehx:EMIHUDRAFT_437207"/>
<dbReference type="InterPro" id="IPR035892">
    <property type="entry name" value="C2_domain_sf"/>
</dbReference>
<evidence type="ECO:0000256" key="1">
    <source>
        <dbReference type="ARBA" id="ARBA00004496"/>
    </source>
</evidence>
<keyword evidence="6" id="KW-0443">Lipid metabolism</keyword>
<evidence type="ECO:0000256" key="5">
    <source>
        <dbReference type="ARBA" id="ARBA00022912"/>
    </source>
</evidence>
<keyword evidence="3" id="KW-0963">Cytoplasm</keyword>
<dbReference type="GeneID" id="17259329"/>
<evidence type="ECO:0000259" key="11">
    <source>
        <dbReference type="PROSITE" id="PS51182"/>
    </source>
</evidence>
<accession>A0A0D3IPK8</accession>
<dbReference type="eggNOG" id="KOG2283">
    <property type="taxonomic scope" value="Eukaryota"/>
</dbReference>
<feature type="domain" description="Phosphatase tensin-type" evidence="10">
    <location>
        <begin position="444"/>
        <end position="615"/>
    </location>
</feature>
<dbReference type="PROSITE" id="PS51182">
    <property type="entry name" value="C2_TENSIN"/>
    <property type="match status" value="1"/>
</dbReference>
<dbReference type="PROSITE" id="PS51181">
    <property type="entry name" value="PPASE_TENSIN"/>
    <property type="match status" value="1"/>
</dbReference>
<reference evidence="12" key="2">
    <citation type="submission" date="2024-10" db="UniProtKB">
        <authorList>
            <consortium name="EnsemblProtists"/>
        </authorList>
    </citation>
    <scope>IDENTIFICATION</scope>
</reference>
<dbReference type="AlphaFoldDB" id="A0A0D3IPK8"/>
<dbReference type="PaxDb" id="2903-EOD13193"/>
<dbReference type="InterPro" id="IPR045101">
    <property type="entry name" value="PTP_PTEN"/>
</dbReference>
<comment type="similarity">
    <text evidence="2">Belongs to the PTEN phosphatase protein family.</text>
</comment>
<dbReference type="CDD" id="cd14509">
    <property type="entry name" value="PTP_PTEN"/>
    <property type="match status" value="1"/>
</dbReference>
<dbReference type="SMART" id="SM01301">
    <property type="entry name" value="PTPlike_phytase"/>
    <property type="match status" value="1"/>
</dbReference>
<dbReference type="Gene3D" id="3.90.190.10">
    <property type="entry name" value="Protein tyrosine phosphatase superfamily"/>
    <property type="match status" value="1"/>
</dbReference>
<dbReference type="PROSITE" id="PS00383">
    <property type="entry name" value="TYR_PHOSPHATASE_1"/>
    <property type="match status" value="1"/>
</dbReference>
<evidence type="ECO:0008006" key="14">
    <source>
        <dbReference type="Google" id="ProtNLM"/>
    </source>
</evidence>
<evidence type="ECO:0000256" key="2">
    <source>
        <dbReference type="ARBA" id="ARBA00007881"/>
    </source>
</evidence>
<dbReference type="GO" id="GO:0016314">
    <property type="term" value="F:phosphatidylinositol-3,4,5-trisphosphate 3-phosphatase activity"/>
    <property type="evidence" value="ECO:0007669"/>
    <property type="project" value="TreeGrafter"/>
</dbReference>